<dbReference type="Proteomes" id="UP000041770">
    <property type="component" value="Unassembled WGS sequence"/>
</dbReference>
<sequence>MAAVAVLLIHIESSAVTPNSINTATLILPCAIARTLSAITLSSP</sequence>
<name>A0A655XAF4_VIBCL</name>
<evidence type="ECO:0000313" key="1">
    <source>
        <dbReference type="EMBL" id="CSC07531.1"/>
    </source>
</evidence>
<reference evidence="1 2" key="1">
    <citation type="submission" date="2015-07" db="EMBL/GenBank/DDBJ databases">
        <authorList>
            <consortium name="Pathogen Informatics"/>
        </authorList>
    </citation>
    <scope>NUCLEOTIDE SEQUENCE [LARGE SCALE GENOMIC DNA]</scope>
    <source>
        <strain evidence="1 2">A316</strain>
    </source>
</reference>
<protein>
    <submittedName>
        <fullName evidence="1">Uncharacterized protein</fullName>
    </submittedName>
</protein>
<evidence type="ECO:0000313" key="2">
    <source>
        <dbReference type="Proteomes" id="UP000041770"/>
    </source>
</evidence>
<dbReference type="EMBL" id="CWQY01000002">
    <property type="protein sequence ID" value="CSC07531.1"/>
    <property type="molecule type" value="Genomic_DNA"/>
</dbReference>
<organism evidence="1 2">
    <name type="scientific">Vibrio cholerae</name>
    <dbReference type="NCBI Taxonomy" id="666"/>
    <lineage>
        <taxon>Bacteria</taxon>
        <taxon>Pseudomonadati</taxon>
        <taxon>Pseudomonadota</taxon>
        <taxon>Gammaproteobacteria</taxon>
        <taxon>Vibrionales</taxon>
        <taxon>Vibrionaceae</taxon>
        <taxon>Vibrio</taxon>
    </lineage>
</organism>
<proteinExistence type="predicted"/>
<dbReference type="AlphaFoldDB" id="A0A655XAF4"/>
<gene>
    <name evidence="1" type="ORF">ERS013200_00498</name>
</gene>
<accession>A0A655XAF4</accession>